<dbReference type="Gene3D" id="3.40.50.300">
    <property type="entry name" value="P-loop containing nucleotide triphosphate hydrolases"/>
    <property type="match status" value="1"/>
</dbReference>
<protein>
    <recommendedName>
        <fullName evidence="3">Adenylate kinase</fullName>
    </recommendedName>
</protein>
<dbReference type="NCBIfam" id="NF005115">
    <property type="entry name" value="PRK06547.1"/>
    <property type="match status" value="1"/>
</dbReference>
<dbReference type="InterPro" id="IPR027417">
    <property type="entry name" value="P-loop_NTPase"/>
</dbReference>
<proteinExistence type="predicted"/>
<comment type="caution">
    <text evidence="1">The sequence shown here is derived from an EMBL/GenBank/DDBJ whole genome shotgun (WGS) entry which is preliminary data.</text>
</comment>
<organism evidence="1 2">
    <name type="scientific">Corynebacterium antarcticum</name>
    <dbReference type="NCBI Taxonomy" id="2800405"/>
    <lineage>
        <taxon>Bacteria</taxon>
        <taxon>Bacillati</taxon>
        <taxon>Actinomycetota</taxon>
        <taxon>Actinomycetes</taxon>
        <taxon>Mycobacteriales</taxon>
        <taxon>Corynebacteriaceae</taxon>
        <taxon>Corynebacterium</taxon>
    </lineage>
</organism>
<keyword evidence="2" id="KW-1185">Reference proteome</keyword>
<dbReference type="Proteomes" id="UP000650005">
    <property type="component" value="Unassembled WGS sequence"/>
</dbReference>
<dbReference type="SUPFAM" id="SSF52540">
    <property type="entry name" value="P-loop containing nucleoside triphosphate hydrolases"/>
    <property type="match status" value="1"/>
</dbReference>
<gene>
    <name evidence="1" type="ORF">JIM95_09015</name>
</gene>
<dbReference type="Pfam" id="PF13238">
    <property type="entry name" value="AAA_18"/>
    <property type="match status" value="1"/>
</dbReference>
<reference evidence="1" key="1">
    <citation type="submission" date="2021-01" db="EMBL/GenBank/DDBJ databases">
        <title>Characterization of Corynebacterium spp. from penguins.</title>
        <authorList>
            <person name="Svec P."/>
        </authorList>
    </citation>
    <scope>NUCLEOTIDE SEQUENCE</scope>
    <source>
        <strain evidence="1">CCM 8835</strain>
    </source>
</reference>
<accession>A0ABS1FMP0</accession>
<evidence type="ECO:0000313" key="2">
    <source>
        <dbReference type="Proteomes" id="UP000650005"/>
    </source>
</evidence>
<evidence type="ECO:0008006" key="3">
    <source>
        <dbReference type="Google" id="ProtNLM"/>
    </source>
</evidence>
<name>A0ABS1FMP0_9CORY</name>
<evidence type="ECO:0000313" key="1">
    <source>
        <dbReference type="EMBL" id="MBK1844714.1"/>
    </source>
</evidence>
<sequence length="181" mass="19595">MDGVVSFDAAVDLLADVCARGTRTILIGGRSGSGKTTLARAVAERTGHKVVHLDDFYPGWGGLAEGSRMVARDVLAPVDPGYTRWDWGNDRPGGWVPLDPGEVLIVEGVGTLTPENLRAARRRGTCVTVRVELDQETRRARALARDPEFGDWWEYWALSEERHAADAANVLSDVDLVVAGG</sequence>
<dbReference type="EMBL" id="JAENIP010000014">
    <property type="protein sequence ID" value="MBK1844714.1"/>
    <property type="molecule type" value="Genomic_DNA"/>
</dbReference>